<dbReference type="AlphaFoldDB" id="A0A3P7NKY2"/>
<evidence type="ECO:0000313" key="1">
    <source>
        <dbReference type="EMBL" id="VDN41060.1"/>
    </source>
</evidence>
<dbReference type="EMBL" id="UYRU01100315">
    <property type="protein sequence ID" value="VDN41060.1"/>
    <property type="molecule type" value="Genomic_DNA"/>
</dbReference>
<accession>A0A3P7NKY2</accession>
<protein>
    <submittedName>
        <fullName evidence="1">Uncharacterized protein</fullName>
    </submittedName>
</protein>
<organism evidence="1 2">
    <name type="scientific">Dibothriocephalus latus</name>
    <name type="common">Fish tapeworm</name>
    <name type="synonym">Diphyllobothrium latum</name>
    <dbReference type="NCBI Taxonomy" id="60516"/>
    <lineage>
        <taxon>Eukaryota</taxon>
        <taxon>Metazoa</taxon>
        <taxon>Spiralia</taxon>
        <taxon>Lophotrochozoa</taxon>
        <taxon>Platyhelminthes</taxon>
        <taxon>Cestoda</taxon>
        <taxon>Eucestoda</taxon>
        <taxon>Diphyllobothriidea</taxon>
        <taxon>Diphyllobothriidae</taxon>
        <taxon>Dibothriocephalus</taxon>
    </lineage>
</organism>
<proteinExistence type="predicted"/>
<sequence length="119" mass="12860">MLLLQLSLTVNPLMGLKSHNNKKTVPVLNQPSLYLFKHLERGYPPRQPPAPDPASGLLDSAVTPISEVGEGADKAEMAILVSLVFASNTISLNYQLLRLSGPLATPKAEGDRRVSFAVR</sequence>
<reference evidence="1 2" key="1">
    <citation type="submission" date="2018-11" db="EMBL/GenBank/DDBJ databases">
        <authorList>
            <consortium name="Pathogen Informatics"/>
        </authorList>
    </citation>
    <scope>NUCLEOTIDE SEQUENCE [LARGE SCALE GENOMIC DNA]</scope>
</reference>
<name>A0A3P7NKY2_DIBLA</name>
<gene>
    <name evidence="1" type="ORF">DILT_LOCUS18431</name>
</gene>
<keyword evidence="2" id="KW-1185">Reference proteome</keyword>
<dbReference type="Proteomes" id="UP000281553">
    <property type="component" value="Unassembled WGS sequence"/>
</dbReference>
<evidence type="ECO:0000313" key="2">
    <source>
        <dbReference type="Proteomes" id="UP000281553"/>
    </source>
</evidence>